<dbReference type="GO" id="GO:0003677">
    <property type="term" value="F:DNA binding"/>
    <property type="evidence" value="ECO:0007669"/>
    <property type="project" value="UniProtKB-KW"/>
</dbReference>
<dbReference type="PANTHER" id="PTHR43537">
    <property type="entry name" value="TRANSCRIPTIONAL REGULATOR, GNTR FAMILY"/>
    <property type="match status" value="1"/>
</dbReference>
<dbReference type="InterPro" id="IPR036390">
    <property type="entry name" value="WH_DNA-bd_sf"/>
</dbReference>
<keyword evidence="2" id="KW-0238">DNA-binding</keyword>
<dbReference type="InterPro" id="IPR036388">
    <property type="entry name" value="WH-like_DNA-bd_sf"/>
</dbReference>
<dbReference type="InterPro" id="IPR011711">
    <property type="entry name" value="GntR_C"/>
</dbReference>
<evidence type="ECO:0000313" key="5">
    <source>
        <dbReference type="EMBL" id="QNB47290.1"/>
    </source>
</evidence>
<evidence type="ECO:0000313" key="6">
    <source>
        <dbReference type="Proteomes" id="UP000515847"/>
    </source>
</evidence>
<dbReference type="PROSITE" id="PS50949">
    <property type="entry name" value="HTH_GNTR"/>
    <property type="match status" value="1"/>
</dbReference>
<dbReference type="SMART" id="SM00345">
    <property type="entry name" value="HTH_GNTR"/>
    <property type="match status" value="1"/>
</dbReference>
<gene>
    <name evidence="5" type="ORF">BR63_13920</name>
</gene>
<dbReference type="SUPFAM" id="SSF46785">
    <property type="entry name" value="Winged helix' DNA-binding domain"/>
    <property type="match status" value="1"/>
</dbReference>
<evidence type="ECO:0000256" key="2">
    <source>
        <dbReference type="ARBA" id="ARBA00023125"/>
    </source>
</evidence>
<feature type="domain" description="HTH gntR-type" evidence="4">
    <location>
        <begin position="15"/>
        <end position="82"/>
    </location>
</feature>
<dbReference type="InterPro" id="IPR000524">
    <property type="entry name" value="Tscrpt_reg_HTH_GntR"/>
</dbReference>
<dbReference type="SMART" id="SM00895">
    <property type="entry name" value="FCD"/>
    <property type="match status" value="1"/>
</dbReference>
<dbReference type="CDD" id="cd07377">
    <property type="entry name" value="WHTH_GntR"/>
    <property type="match status" value="1"/>
</dbReference>
<reference evidence="5 6" key="1">
    <citation type="journal article" date="2019" name="Front. Microbiol.">
        <title>Thermoanaerosceptrum fracticalcis gen. nov. sp. nov., a Novel Fumarate-Fermenting Microorganism From a Deep Fractured Carbonate Aquifer of the US Great Basin.</title>
        <authorList>
            <person name="Hamilton-Brehm S.D."/>
            <person name="Stewart L.E."/>
            <person name="Zavarin M."/>
            <person name="Caldwell M."/>
            <person name="Lawson P.A."/>
            <person name="Onstott T.C."/>
            <person name="Grzymski J."/>
            <person name="Neveux I."/>
            <person name="Lollar B.S."/>
            <person name="Russell C.E."/>
            <person name="Moser D.P."/>
        </authorList>
    </citation>
    <scope>NUCLEOTIDE SEQUENCE [LARGE SCALE GENOMIC DNA]</scope>
    <source>
        <strain evidence="5 6">DRI-13</strain>
    </source>
</reference>
<dbReference type="Pfam" id="PF00392">
    <property type="entry name" value="GntR"/>
    <property type="match status" value="1"/>
</dbReference>
<dbReference type="Gene3D" id="1.20.120.530">
    <property type="entry name" value="GntR ligand-binding domain-like"/>
    <property type="match status" value="1"/>
</dbReference>
<dbReference type="EMBL" id="CP045798">
    <property type="protein sequence ID" value="QNB47290.1"/>
    <property type="molecule type" value="Genomic_DNA"/>
</dbReference>
<dbReference type="PANTHER" id="PTHR43537:SF5">
    <property type="entry name" value="UXU OPERON TRANSCRIPTIONAL REGULATOR"/>
    <property type="match status" value="1"/>
</dbReference>
<dbReference type="SUPFAM" id="SSF48008">
    <property type="entry name" value="GntR ligand-binding domain-like"/>
    <property type="match status" value="1"/>
</dbReference>
<keyword evidence="3" id="KW-0804">Transcription</keyword>
<dbReference type="AlphaFoldDB" id="A0A7G6E5D6"/>
<dbReference type="Proteomes" id="UP000515847">
    <property type="component" value="Chromosome"/>
</dbReference>
<evidence type="ECO:0000259" key="4">
    <source>
        <dbReference type="PROSITE" id="PS50949"/>
    </source>
</evidence>
<dbReference type="OrthoDB" id="9781630at2"/>
<dbReference type="KEGG" id="tfr:BR63_13920"/>
<dbReference type="RefSeq" id="WP_051965891.1">
    <property type="nucleotide sequence ID" value="NZ_CP045798.1"/>
</dbReference>
<dbReference type="InterPro" id="IPR008920">
    <property type="entry name" value="TF_FadR/GntR_C"/>
</dbReference>
<dbReference type="Pfam" id="PF07729">
    <property type="entry name" value="FCD"/>
    <property type="match status" value="1"/>
</dbReference>
<evidence type="ECO:0000256" key="3">
    <source>
        <dbReference type="ARBA" id="ARBA00023163"/>
    </source>
</evidence>
<protein>
    <submittedName>
        <fullName evidence="5">FCD domain-containing protein</fullName>
    </submittedName>
</protein>
<keyword evidence="1" id="KW-0805">Transcription regulation</keyword>
<keyword evidence="6" id="KW-1185">Reference proteome</keyword>
<evidence type="ECO:0000256" key="1">
    <source>
        <dbReference type="ARBA" id="ARBA00023015"/>
    </source>
</evidence>
<accession>A0A7G6E5D6</accession>
<name>A0A7G6E5D6_THEFR</name>
<organism evidence="5 6">
    <name type="scientific">Thermanaerosceptrum fracticalcis</name>
    <dbReference type="NCBI Taxonomy" id="1712410"/>
    <lineage>
        <taxon>Bacteria</taxon>
        <taxon>Bacillati</taxon>
        <taxon>Bacillota</taxon>
        <taxon>Clostridia</taxon>
        <taxon>Eubacteriales</taxon>
        <taxon>Peptococcaceae</taxon>
        <taxon>Thermanaerosceptrum</taxon>
    </lineage>
</organism>
<dbReference type="GO" id="GO:0003700">
    <property type="term" value="F:DNA-binding transcription factor activity"/>
    <property type="evidence" value="ECO:0007669"/>
    <property type="project" value="InterPro"/>
</dbReference>
<sequence>MQIFSKGNINPIERKVLRQDIKRFLLDAIVTGQLKPGERIVETRVAKELQVSQAPVREAIRELEQIGLIETKPFQGAFVKATSVKELRDAYACRELLESYAAKEAARLMTEEQIRELRELVEKMVVLAQEGEHAAYVEHDTAFHLALVKAADNSMLEKLWSIVRMGNLVFVSTRFSRKSLPEMAAQHQGILEALEERNPEKAAVLVKSHIEGLAAEILKSLER</sequence>
<proteinExistence type="predicted"/>
<dbReference type="Gene3D" id="1.10.10.10">
    <property type="entry name" value="Winged helix-like DNA-binding domain superfamily/Winged helix DNA-binding domain"/>
    <property type="match status" value="1"/>
</dbReference>